<proteinExistence type="predicted"/>
<reference evidence="2 3" key="1">
    <citation type="submission" date="2024-09" db="EMBL/GenBank/DDBJ databases">
        <title>Rethinking Asexuality: The Enigmatic Case of Functional Sexual Genes in Lepraria (Stereocaulaceae).</title>
        <authorList>
            <person name="Doellman M."/>
            <person name="Sun Y."/>
            <person name="Barcenas-Pena A."/>
            <person name="Lumbsch H.T."/>
            <person name="Grewe F."/>
        </authorList>
    </citation>
    <scope>NUCLEOTIDE SEQUENCE [LARGE SCALE GENOMIC DNA]</scope>
    <source>
        <strain evidence="2 3">Mercado 3170</strain>
    </source>
</reference>
<evidence type="ECO:0000313" key="2">
    <source>
        <dbReference type="EMBL" id="KAL2037280.1"/>
    </source>
</evidence>
<organism evidence="2 3">
    <name type="scientific">Stereocaulon virgatum</name>
    <dbReference type="NCBI Taxonomy" id="373712"/>
    <lineage>
        <taxon>Eukaryota</taxon>
        <taxon>Fungi</taxon>
        <taxon>Dikarya</taxon>
        <taxon>Ascomycota</taxon>
        <taxon>Pezizomycotina</taxon>
        <taxon>Lecanoromycetes</taxon>
        <taxon>OSLEUM clade</taxon>
        <taxon>Lecanoromycetidae</taxon>
        <taxon>Lecanorales</taxon>
        <taxon>Lecanorineae</taxon>
        <taxon>Stereocaulaceae</taxon>
        <taxon>Stereocaulon</taxon>
    </lineage>
</organism>
<dbReference type="EMBL" id="JBEFKJ010000042">
    <property type="protein sequence ID" value="KAL2037280.1"/>
    <property type="molecule type" value="Genomic_DNA"/>
</dbReference>
<protein>
    <submittedName>
        <fullName evidence="2">Uncharacterized protein</fullName>
    </submittedName>
</protein>
<gene>
    <name evidence="2" type="ORF">N7G274_009969</name>
</gene>
<accession>A0ABR3ZUK2</accession>
<feature type="region of interest" description="Disordered" evidence="1">
    <location>
        <begin position="1"/>
        <end position="116"/>
    </location>
</feature>
<keyword evidence="3" id="KW-1185">Reference proteome</keyword>
<dbReference type="Proteomes" id="UP001590950">
    <property type="component" value="Unassembled WGS sequence"/>
</dbReference>
<name>A0ABR3ZUK2_9LECA</name>
<evidence type="ECO:0000313" key="3">
    <source>
        <dbReference type="Proteomes" id="UP001590950"/>
    </source>
</evidence>
<sequence length="116" mass="12868">MNPNFNSDWGGAGHRSNLDAREDNDADLYQEPPSRSVYLPAEIPDSQPDWPNHPTEISDSQEDPFQYDLDLPDQEAADESTSFHTVDTEIIPGGTQLTKKAESPRYVSPPELLAGL</sequence>
<evidence type="ECO:0000256" key="1">
    <source>
        <dbReference type="SAM" id="MobiDB-lite"/>
    </source>
</evidence>
<comment type="caution">
    <text evidence="2">The sequence shown here is derived from an EMBL/GenBank/DDBJ whole genome shotgun (WGS) entry which is preliminary data.</text>
</comment>